<evidence type="ECO:0000313" key="1">
    <source>
        <dbReference type="EMBL" id="CAB4034128.1"/>
    </source>
</evidence>
<reference evidence="1" key="1">
    <citation type="submission" date="2020-04" db="EMBL/GenBank/DDBJ databases">
        <authorList>
            <person name="Alioto T."/>
            <person name="Alioto T."/>
            <person name="Gomez Garrido J."/>
        </authorList>
    </citation>
    <scope>NUCLEOTIDE SEQUENCE</scope>
    <source>
        <strain evidence="1">A484AB</strain>
    </source>
</reference>
<evidence type="ECO:0000313" key="2">
    <source>
        <dbReference type="Proteomes" id="UP001152795"/>
    </source>
</evidence>
<gene>
    <name evidence="1" type="ORF">PACLA_8A057105</name>
</gene>
<dbReference type="EMBL" id="CACRXK020019849">
    <property type="protein sequence ID" value="CAB4034128.1"/>
    <property type="molecule type" value="Genomic_DNA"/>
</dbReference>
<name>A0A7D9LJQ8_PARCT</name>
<dbReference type="InterPro" id="IPR039471">
    <property type="entry name" value="CXorf65-like"/>
</dbReference>
<accession>A0A7D9LJQ8</accession>
<proteinExistence type="predicted"/>
<dbReference type="AlphaFoldDB" id="A0A7D9LJQ8"/>
<organism evidence="1 2">
    <name type="scientific">Paramuricea clavata</name>
    <name type="common">Red gorgonian</name>
    <name type="synonym">Violescent sea-whip</name>
    <dbReference type="NCBI Taxonomy" id="317549"/>
    <lineage>
        <taxon>Eukaryota</taxon>
        <taxon>Metazoa</taxon>
        <taxon>Cnidaria</taxon>
        <taxon>Anthozoa</taxon>
        <taxon>Octocorallia</taxon>
        <taxon>Malacalcyonacea</taxon>
        <taxon>Plexauridae</taxon>
        <taxon>Paramuricea</taxon>
    </lineage>
</organism>
<keyword evidence="2" id="KW-1185">Reference proteome</keyword>
<dbReference type="Pfam" id="PF15874">
    <property type="entry name" value="Il2rg"/>
    <property type="match status" value="1"/>
</dbReference>
<dbReference type="PANTHER" id="PTHR33887:SF5">
    <property type="entry name" value="PB1 DOMAIN-CONTAINING PROTEIN"/>
    <property type="match status" value="1"/>
</dbReference>
<dbReference type="PANTHER" id="PTHR33887">
    <property type="entry name" value="PB1 DOMAIN-CONTAINING PROTEIN"/>
    <property type="match status" value="1"/>
</dbReference>
<protein>
    <submittedName>
        <fullName evidence="1">Uncharacterized protein</fullName>
    </submittedName>
</protein>
<dbReference type="OrthoDB" id="2109241at2759"/>
<dbReference type="Proteomes" id="UP001152795">
    <property type="component" value="Unassembled WGS sequence"/>
</dbReference>
<sequence length="173" mass="19600">MFITVKFGDNRQELFNPHCKVCILLDNIKERCDLLKDDVIDLSDQTGARKNLLSNPADYAIKHMEERDTLILVKIERFPGSLDETCVPLLHSLQGNKEFLEKLNQKMNVDPNSQQDGADRLKANTHGTRRSSVNVRKSTSQNLFGAKRNKTRGRSQSLAFGTGTTLLPKNFKK</sequence>
<comment type="caution">
    <text evidence="1">The sequence shown here is derived from an EMBL/GenBank/DDBJ whole genome shotgun (WGS) entry which is preliminary data.</text>
</comment>